<evidence type="ECO:0000313" key="3">
    <source>
        <dbReference type="Proteomes" id="UP000503447"/>
    </source>
</evidence>
<sequence length="495" mass="50637">MWWSRFVTSTGATPSCSAGSSTAIRTRSAPSWDGTGGRSGRPVWPCSATRTTRRTRSRRRSSSSPGRPVRWTAAGASARGSAPRHEAPRGSCGGGRAAQPAAGAGGLRRRPGRRAARGREPHLGAGGGRIGAAAAARARGPHHVSHGGAHARPDRRNDRVLCYGSPPAGEPRAGTAPRPAVGARGGADHRTPGLDPGRAGAEYRDCGGGVRQRGALPSPRVAALTDAILAPRFPSGLVAVGAALLLAAGTAVALVAYPAPAPVSRPTEAAGANPIPAPAAAPAGPGAGDQTVERRAPGPGDRCRGPPGPSGECRGPGPPALVARGPRAPRRHGGPRDHRRRGRYALTVPADFATHYSERSVTLLVSGPGLPPTTKLVRLEAGTADVGVPATRTVCGVLVAPDGGRVPGSGSGWCGWARPPPNRCKGAPTRRRTGGRRTRPPTPAAGSRSPLCRRARTCGWTCGTTGSPSPPFVFQRPTAARCGSLWNRLEFWRGG</sequence>
<reference evidence="3" key="1">
    <citation type="submission" date="2020-05" db="EMBL/GenBank/DDBJ databases">
        <title>Frigoriglobus tundricola gen. nov., sp. nov., a psychrotolerant cellulolytic planctomycete of the family Gemmataceae with two divergent copies of 16S rRNA gene.</title>
        <authorList>
            <person name="Kulichevskaya I.S."/>
            <person name="Ivanova A.A."/>
            <person name="Naumoff D.G."/>
            <person name="Beletsky A.V."/>
            <person name="Rijpstra W.I.C."/>
            <person name="Sinninghe Damste J.S."/>
            <person name="Mardanov A.V."/>
            <person name="Ravin N.V."/>
            <person name="Dedysh S.N."/>
        </authorList>
    </citation>
    <scope>NUCLEOTIDE SEQUENCE [LARGE SCALE GENOMIC DNA]</scope>
    <source>
        <strain evidence="3">PL17</strain>
    </source>
</reference>
<dbReference type="Proteomes" id="UP000503447">
    <property type="component" value="Chromosome"/>
</dbReference>
<dbReference type="KEGG" id="ftj:FTUN_6993"/>
<evidence type="ECO:0000256" key="1">
    <source>
        <dbReference type="SAM" id="MobiDB-lite"/>
    </source>
</evidence>
<feature type="region of interest" description="Disordered" evidence="1">
    <location>
        <begin position="423"/>
        <end position="450"/>
    </location>
</feature>
<feature type="compositionally biased region" description="Basic residues" evidence="1">
    <location>
        <begin position="327"/>
        <end position="343"/>
    </location>
</feature>
<evidence type="ECO:0000313" key="2">
    <source>
        <dbReference type="EMBL" id="QJW99381.1"/>
    </source>
</evidence>
<feature type="compositionally biased region" description="Low complexity" evidence="1">
    <location>
        <begin position="269"/>
        <end position="284"/>
    </location>
</feature>
<organism evidence="2 3">
    <name type="scientific">Frigoriglobus tundricola</name>
    <dbReference type="NCBI Taxonomy" id="2774151"/>
    <lineage>
        <taxon>Bacteria</taxon>
        <taxon>Pseudomonadati</taxon>
        <taxon>Planctomycetota</taxon>
        <taxon>Planctomycetia</taxon>
        <taxon>Gemmatales</taxon>
        <taxon>Gemmataceae</taxon>
        <taxon>Frigoriglobus</taxon>
    </lineage>
</organism>
<gene>
    <name evidence="2" type="ORF">FTUN_6993</name>
</gene>
<feature type="compositionally biased region" description="Basic residues" evidence="1">
    <location>
        <begin position="107"/>
        <end position="116"/>
    </location>
</feature>
<feature type="region of interest" description="Disordered" evidence="1">
    <location>
        <begin position="263"/>
        <end position="343"/>
    </location>
</feature>
<dbReference type="EMBL" id="CP053452">
    <property type="protein sequence ID" value="QJW99381.1"/>
    <property type="molecule type" value="Genomic_DNA"/>
</dbReference>
<feature type="compositionally biased region" description="Basic residues" evidence="1">
    <location>
        <begin position="428"/>
        <end position="439"/>
    </location>
</feature>
<dbReference type="AlphaFoldDB" id="A0A6M5Z1S9"/>
<feature type="region of interest" description="Disordered" evidence="1">
    <location>
        <begin position="1"/>
        <end position="198"/>
    </location>
</feature>
<keyword evidence="3" id="KW-1185">Reference proteome</keyword>
<feature type="compositionally biased region" description="Basic residues" evidence="1">
    <location>
        <begin position="51"/>
        <end position="61"/>
    </location>
</feature>
<feature type="compositionally biased region" description="Polar residues" evidence="1">
    <location>
        <begin position="1"/>
        <end position="29"/>
    </location>
</feature>
<name>A0A6M5Z1S9_9BACT</name>
<protein>
    <submittedName>
        <fullName evidence="2">Uncharacterized protein</fullName>
    </submittedName>
</protein>
<feature type="compositionally biased region" description="Basic and acidic residues" evidence="1">
    <location>
        <begin position="291"/>
        <end position="304"/>
    </location>
</feature>
<accession>A0A6M5Z1S9</accession>
<feature type="compositionally biased region" description="Low complexity" evidence="1">
    <location>
        <begin position="171"/>
        <end position="182"/>
    </location>
</feature>
<proteinExistence type="predicted"/>